<feature type="transmembrane region" description="Helical" evidence="1">
    <location>
        <begin position="111"/>
        <end position="130"/>
    </location>
</feature>
<protein>
    <recommendedName>
        <fullName evidence="4">DUF2127 domain-containing protein</fullName>
    </recommendedName>
</protein>
<feature type="transmembrane region" description="Helical" evidence="1">
    <location>
        <begin position="54"/>
        <end position="77"/>
    </location>
</feature>
<name>A0A853IG99_9GAMM</name>
<gene>
    <name evidence="2" type="ORF">H0A36_26490</name>
</gene>
<comment type="caution">
    <text evidence="2">The sequence shown here is derived from an EMBL/GenBank/DDBJ whole genome shotgun (WGS) entry which is preliminary data.</text>
</comment>
<proteinExistence type="predicted"/>
<dbReference type="AlphaFoldDB" id="A0A853IG99"/>
<reference evidence="2 3" key="1">
    <citation type="submission" date="2020-07" db="EMBL/GenBank/DDBJ databases">
        <title>Endozoicomonas sp. nov., isolated from sediment.</title>
        <authorList>
            <person name="Gu T."/>
        </authorList>
    </citation>
    <scope>NUCLEOTIDE SEQUENCE [LARGE SCALE GENOMIC DNA]</scope>
    <source>
        <strain evidence="2 3">SM1973</strain>
    </source>
</reference>
<evidence type="ECO:0000256" key="1">
    <source>
        <dbReference type="SAM" id="Phobius"/>
    </source>
</evidence>
<keyword evidence="1" id="KW-0812">Transmembrane</keyword>
<dbReference type="Proteomes" id="UP000569732">
    <property type="component" value="Unassembled WGS sequence"/>
</dbReference>
<feature type="transmembrane region" description="Helical" evidence="1">
    <location>
        <begin position="7"/>
        <end position="28"/>
    </location>
</feature>
<organism evidence="2 3">
    <name type="scientific">Spartinivicinus marinus</name>
    <dbReference type="NCBI Taxonomy" id="2994442"/>
    <lineage>
        <taxon>Bacteria</taxon>
        <taxon>Pseudomonadati</taxon>
        <taxon>Pseudomonadota</taxon>
        <taxon>Gammaproteobacteria</taxon>
        <taxon>Oceanospirillales</taxon>
        <taxon>Zooshikellaceae</taxon>
        <taxon>Spartinivicinus</taxon>
    </lineage>
</organism>
<dbReference type="RefSeq" id="WP_180571551.1">
    <property type="nucleotide sequence ID" value="NZ_JACCKB010000102.1"/>
</dbReference>
<accession>A0A853IG99</accession>
<evidence type="ECO:0008006" key="4">
    <source>
        <dbReference type="Google" id="ProtNLM"/>
    </source>
</evidence>
<evidence type="ECO:0000313" key="2">
    <source>
        <dbReference type="EMBL" id="NYZ69568.1"/>
    </source>
</evidence>
<keyword evidence="1" id="KW-0472">Membrane</keyword>
<keyword evidence="1" id="KW-1133">Transmembrane helix</keyword>
<sequence length="144" mass="16057">MSNRAIFRLAVIGLLVFELAISVALYFFDDGALDPAWEILPQAIDWQSYLESNLTISIIAGLSLIIVLLASLVGMLMFKSWGRWLYLISTLLIFPVTIVTGPTIYYGWEVALWDIVNMVNGAIMLAMFLPPISNEFNRVKAAPS</sequence>
<keyword evidence="3" id="KW-1185">Reference proteome</keyword>
<feature type="transmembrane region" description="Helical" evidence="1">
    <location>
        <begin position="84"/>
        <end position="105"/>
    </location>
</feature>
<dbReference type="EMBL" id="JACCKB010000102">
    <property type="protein sequence ID" value="NYZ69568.1"/>
    <property type="molecule type" value="Genomic_DNA"/>
</dbReference>
<evidence type="ECO:0000313" key="3">
    <source>
        <dbReference type="Proteomes" id="UP000569732"/>
    </source>
</evidence>